<keyword evidence="2 4" id="KW-0808">Transferase</keyword>
<accession>A0A286GU18</accession>
<dbReference type="Pfam" id="PF02595">
    <property type="entry name" value="Gly_kinase"/>
    <property type="match status" value="2"/>
</dbReference>
<gene>
    <name evidence="5" type="ORF">SAMN06272739_2134</name>
</gene>
<dbReference type="GO" id="GO:0031388">
    <property type="term" value="P:organic acid phosphorylation"/>
    <property type="evidence" value="ECO:0007669"/>
    <property type="project" value="UniProtKB-UniRule"/>
</dbReference>
<evidence type="ECO:0000256" key="1">
    <source>
        <dbReference type="ARBA" id="ARBA00006284"/>
    </source>
</evidence>
<organism evidence="5 6">
    <name type="scientific">Blastococcus haudaquaticus</name>
    <dbReference type="NCBI Taxonomy" id="1938745"/>
    <lineage>
        <taxon>Bacteria</taxon>
        <taxon>Bacillati</taxon>
        <taxon>Actinomycetota</taxon>
        <taxon>Actinomycetes</taxon>
        <taxon>Geodermatophilales</taxon>
        <taxon>Geodermatophilaceae</taxon>
        <taxon>Blastococcus</taxon>
    </lineage>
</organism>
<reference evidence="6" key="1">
    <citation type="submission" date="2017-09" db="EMBL/GenBank/DDBJ databases">
        <authorList>
            <person name="Varghese N."/>
            <person name="Submissions S."/>
        </authorList>
    </citation>
    <scope>NUCLEOTIDE SEQUENCE [LARGE SCALE GENOMIC DNA]</scope>
    <source>
        <strain evidence="6">DSM 44270</strain>
    </source>
</reference>
<protein>
    <submittedName>
        <fullName evidence="5">Glycerate kinase</fullName>
    </submittedName>
</protein>
<dbReference type="PANTHER" id="PTHR21599:SF0">
    <property type="entry name" value="GLYCERATE KINASE"/>
    <property type="match status" value="1"/>
</dbReference>
<comment type="similarity">
    <text evidence="1 4">Belongs to the glycerate kinase type-1 family.</text>
</comment>
<evidence type="ECO:0000313" key="5">
    <source>
        <dbReference type="EMBL" id="SOD99010.1"/>
    </source>
</evidence>
<dbReference type="InterPro" id="IPR018197">
    <property type="entry name" value="Glycerate_kinase_RE-like"/>
</dbReference>
<dbReference type="InterPro" id="IPR018193">
    <property type="entry name" value="Glyc_kinase_flavodox-like_fold"/>
</dbReference>
<dbReference type="InterPro" id="IPR036129">
    <property type="entry name" value="Glycerate_kinase_sf"/>
</dbReference>
<dbReference type="EMBL" id="OCNK01000002">
    <property type="protein sequence ID" value="SOD99010.1"/>
    <property type="molecule type" value="Genomic_DNA"/>
</dbReference>
<proteinExistence type="inferred from homology"/>
<keyword evidence="6" id="KW-1185">Reference proteome</keyword>
<name>A0A286GU18_9ACTN</name>
<evidence type="ECO:0000256" key="4">
    <source>
        <dbReference type="PIRNR" id="PIRNR006078"/>
    </source>
</evidence>
<dbReference type="PIRSF" id="PIRSF006078">
    <property type="entry name" value="GlxK"/>
    <property type="match status" value="1"/>
</dbReference>
<dbReference type="AlphaFoldDB" id="A0A286GU18"/>
<dbReference type="RefSeq" id="WP_097183822.1">
    <property type="nucleotide sequence ID" value="NZ_OCNK01000002.1"/>
</dbReference>
<evidence type="ECO:0000256" key="3">
    <source>
        <dbReference type="ARBA" id="ARBA00022777"/>
    </source>
</evidence>
<dbReference type="Proteomes" id="UP000219482">
    <property type="component" value="Unassembled WGS sequence"/>
</dbReference>
<sequence>MPDSTPAGGDDDPSPRILVCPDSFKGTFSAQEVATAVADGVQAAGGRPTVLPLADGGEGTAETLLDAVGGRWIGLTVRGPLGAPVQARLALLAGGDTAVVDVAAASGLPLVAEQDRDAERASSYGTGQLIAAAVAEGARTVYVACGGSATTDGGEGAVRAIADAGGLRGAHLLVLSDVTTVFEEAAVVFGPQKGASPAAVDRLTHRLHQLAGSYPRDPRGHARTGAAGGLAGALWAFFDANLTSGIDTVMDAVQFDAAVGEVDAVITGEGRLDDQSTQGKVVSGVLRRAQGRPVYICAGQVALPSDAVRAVGICAALVASTIEELCQAGAGIARISAVEQRPW</sequence>
<evidence type="ECO:0000256" key="2">
    <source>
        <dbReference type="ARBA" id="ARBA00022679"/>
    </source>
</evidence>
<dbReference type="OrthoDB" id="9774290at2"/>
<dbReference type="Gene3D" id="3.40.50.10350">
    <property type="entry name" value="Glycerate kinase, domain 1"/>
    <property type="match status" value="1"/>
</dbReference>
<evidence type="ECO:0000313" key="6">
    <source>
        <dbReference type="Proteomes" id="UP000219482"/>
    </source>
</evidence>
<dbReference type="InterPro" id="IPR004381">
    <property type="entry name" value="Glycerate_kinase"/>
</dbReference>
<dbReference type="Gene3D" id="3.90.1510.10">
    <property type="entry name" value="Glycerate kinase, domain 2"/>
    <property type="match status" value="1"/>
</dbReference>
<dbReference type="PANTHER" id="PTHR21599">
    <property type="entry name" value="GLYCERATE KINASE"/>
    <property type="match status" value="1"/>
</dbReference>
<keyword evidence="3 4" id="KW-0418">Kinase</keyword>
<dbReference type="GO" id="GO:0008887">
    <property type="term" value="F:glycerate kinase activity"/>
    <property type="evidence" value="ECO:0007669"/>
    <property type="project" value="UniProtKB-UniRule"/>
</dbReference>
<dbReference type="SUPFAM" id="SSF110738">
    <property type="entry name" value="Glycerate kinase I"/>
    <property type="match status" value="1"/>
</dbReference>